<dbReference type="InterPro" id="IPR015424">
    <property type="entry name" value="PyrdxlP-dep_Trfase"/>
</dbReference>
<dbReference type="InterPro" id="IPR000192">
    <property type="entry name" value="Aminotrans_V_dom"/>
</dbReference>
<comment type="similarity">
    <text evidence="2">Belongs to the class-V pyridoxal-phosphate-dependent aminotransferase family. NifS/IscS subfamily.</text>
</comment>
<dbReference type="Gene3D" id="3.90.1150.10">
    <property type="entry name" value="Aspartate Aminotransferase, domain 1"/>
    <property type="match status" value="1"/>
</dbReference>
<evidence type="ECO:0000256" key="9">
    <source>
        <dbReference type="RuleBase" id="RU004504"/>
    </source>
</evidence>
<dbReference type="GO" id="GO:0031071">
    <property type="term" value="F:cysteine desulfurase activity"/>
    <property type="evidence" value="ECO:0007669"/>
    <property type="project" value="UniProtKB-EC"/>
</dbReference>
<dbReference type="PIRSF" id="PIRSF005572">
    <property type="entry name" value="NifS"/>
    <property type="match status" value="1"/>
</dbReference>
<keyword evidence="7" id="KW-0408">Iron</keyword>
<sequence length="341" mass="37660">MNDIYLDYNATTPLDPMVAEAMLPYIHGLYGNPSSGHFFGRAARAGVDHARSQVASLLGCATDDLIFTSGGTEANNHAIKGVAWANRGRRNHIITSTIEHPAVTEVCRWLETQGYRVSFVPVDEHGMVDLRQVEEAISPDTLLVTIMHANNEVGTIQPIAEIAEIAHRYGALMHTDCAQSVGKIPVRVDDLGVDLLSIAGHKLYAPKGIGALYIRPGVRLEKLMHGANHEQDRRAGTENVIEMAGLGKACELIEQNLDDYARYMSRMRDRLEQGLLSASPDRRINGHPEKRLPNTSSVAFRGLEADRHPRQSAQRRRLRRGRLPQRPGGGLPRPGSDERTH</sequence>
<feature type="region of interest" description="Disordered" evidence="10">
    <location>
        <begin position="277"/>
        <end position="341"/>
    </location>
</feature>
<feature type="compositionally biased region" description="Basic residues" evidence="10">
    <location>
        <begin position="313"/>
        <end position="323"/>
    </location>
</feature>
<dbReference type="GO" id="GO:0051536">
    <property type="term" value="F:iron-sulfur cluster binding"/>
    <property type="evidence" value="ECO:0007669"/>
    <property type="project" value="UniProtKB-KW"/>
</dbReference>
<evidence type="ECO:0000256" key="6">
    <source>
        <dbReference type="ARBA" id="ARBA00022898"/>
    </source>
</evidence>
<gene>
    <name evidence="12" type="ORF">GBAR_LOCUS8771</name>
</gene>
<feature type="compositionally biased region" description="Basic and acidic residues" evidence="10">
    <location>
        <begin position="280"/>
        <end position="292"/>
    </location>
</feature>
<evidence type="ECO:0000256" key="2">
    <source>
        <dbReference type="ARBA" id="ARBA00006490"/>
    </source>
</evidence>
<name>A0AA35RLV2_GEOBA</name>
<dbReference type="Pfam" id="PF00266">
    <property type="entry name" value="Aminotran_5"/>
    <property type="match status" value="1"/>
</dbReference>
<dbReference type="PROSITE" id="PS00595">
    <property type="entry name" value="AA_TRANSFER_CLASS_5"/>
    <property type="match status" value="1"/>
</dbReference>
<evidence type="ECO:0000256" key="8">
    <source>
        <dbReference type="ARBA" id="ARBA00023014"/>
    </source>
</evidence>
<dbReference type="InterPro" id="IPR020578">
    <property type="entry name" value="Aminotrans_V_PyrdxlP_BS"/>
</dbReference>
<comment type="caution">
    <text evidence="12">The sequence shown here is derived from an EMBL/GenBank/DDBJ whole genome shotgun (WGS) entry which is preliminary data.</text>
</comment>
<evidence type="ECO:0000256" key="10">
    <source>
        <dbReference type="SAM" id="MobiDB-lite"/>
    </source>
</evidence>
<evidence type="ECO:0000313" key="13">
    <source>
        <dbReference type="Proteomes" id="UP001174909"/>
    </source>
</evidence>
<feature type="domain" description="Aminotransferase class V" evidence="11">
    <location>
        <begin position="4"/>
        <end position="305"/>
    </location>
</feature>
<keyword evidence="13" id="KW-1185">Reference proteome</keyword>
<evidence type="ECO:0000256" key="3">
    <source>
        <dbReference type="ARBA" id="ARBA00012239"/>
    </source>
</evidence>
<proteinExistence type="inferred from homology"/>
<evidence type="ECO:0000313" key="12">
    <source>
        <dbReference type="EMBL" id="CAI8013933.1"/>
    </source>
</evidence>
<dbReference type="EMBL" id="CASHTH010001313">
    <property type="protein sequence ID" value="CAI8013933.1"/>
    <property type="molecule type" value="Genomic_DNA"/>
</dbReference>
<comment type="cofactor">
    <cofactor evidence="1 9">
        <name>pyridoxal 5'-phosphate</name>
        <dbReference type="ChEBI" id="CHEBI:597326"/>
    </cofactor>
</comment>
<dbReference type="GO" id="GO:0046872">
    <property type="term" value="F:metal ion binding"/>
    <property type="evidence" value="ECO:0007669"/>
    <property type="project" value="UniProtKB-KW"/>
</dbReference>
<keyword evidence="4" id="KW-0808">Transferase</keyword>
<dbReference type="FunFam" id="3.40.640.10:FF:000084">
    <property type="entry name" value="IscS-like cysteine desulfurase"/>
    <property type="match status" value="1"/>
</dbReference>
<evidence type="ECO:0000256" key="5">
    <source>
        <dbReference type="ARBA" id="ARBA00022723"/>
    </source>
</evidence>
<evidence type="ECO:0000256" key="7">
    <source>
        <dbReference type="ARBA" id="ARBA00023004"/>
    </source>
</evidence>
<protein>
    <recommendedName>
        <fullName evidence="3">cysteine desulfurase</fullName>
        <ecNumber evidence="3">2.8.1.7</ecNumber>
    </recommendedName>
</protein>
<evidence type="ECO:0000256" key="1">
    <source>
        <dbReference type="ARBA" id="ARBA00001933"/>
    </source>
</evidence>
<dbReference type="InterPro" id="IPR016454">
    <property type="entry name" value="Cysteine_dSase"/>
</dbReference>
<dbReference type="AlphaFoldDB" id="A0AA35RLV2"/>
<keyword evidence="8" id="KW-0411">Iron-sulfur</keyword>
<dbReference type="SUPFAM" id="SSF53383">
    <property type="entry name" value="PLP-dependent transferases"/>
    <property type="match status" value="1"/>
</dbReference>
<dbReference type="EC" id="2.8.1.7" evidence="3"/>
<dbReference type="PANTHER" id="PTHR11601:SF34">
    <property type="entry name" value="CYSTEINE DESULFURASE"/>
    <property type="match status" value="1"/>
</dbReference>
<evidence type="ECO:0000259" key="11">
    <source>
        <dbReference type="Pfam" id="PF00266"/>
    </source>
</evidence>
<keyword evidence="5" id="KW-0479">Metal-binding</keyword>
<dbReference type="InterPro" id="IPR015421">
    <property type="entry name" value="PyrdxlP-dep_Trfase_major"/>
</dbReference>
<dbReference type="Proteomes" id="UP001174909">
    <property type="component" value="Unassembled WGS sequence"/>
</dbReference>
<evidence type="ECO:0000256" key="4">
    <source>
        <dbReference type="ARBA" id="ARBA00022679"/>
    </source>
</evidence>
<accession>A0AA35RLV2</accession>
<dbReference type="Gene3D" id="3.40.640.10">
    <property type="entry name" value="Type I PLP-dependent aspartate aminotransferase-like (Major domain)"/>
    <property type="match status" value="1"/>
</dbReference>
<reference evidence="12" key="1">
    <citation type="submission" date="2023-03" db="EMBL/GenBank/DDBJ databases">
        <authorList>
            <person name="Steffen K."/>
            <person name="Cardenas P."/>
        </authorList>
    </citation>
    <scope>NUCLEOTIDE SEQUENCE</scope>
</reference>
<keyword evidence="6" id="KW-0663">Pyridoxal phosphate</keyword>
<dbReference type="InterPro" id="IPR015422">
    <property type="entry name" value="PyrdxlP-dep_Trfase_small"/>
</dbReference>
<dbReference type="PANTHER" id="PTHR11601">
    <property type="entry name" value="CYSTEINE DESULFURYLASE FAMILY MEMBER"/>
    <property type="match status" value="1"/>
</dbReference>
<organism evidence="12 13">
    <name type="scientific">Geodia barretti</name>
    <name type="common">Barrett's horny sponge</name>
    <dbReference type="NCBI Taxonomy" id="519541"/>
    <lineage>
        <taxon>Eukaryota</taxon>
        <taxon>Metazoa</taxon>
        <taxon>Porifera</taxon>
        <taxon>Demospongiae</taxon>
        <taxon>Heteroscleromorpha</taxon>
        <taxon>Tetractinellida</taxon>
        <taxon>Astrophorina</taxon>
        <taxon>Geodiidae</taxon>
        <taxon>Geodia</taxon>
    </lineage>
</organism>